<feature type="region of interest" description="Disordered" evidence="1">
    <location>
        <begin position="86"/>
        <end position="185"/>
    </location>
</feature>
<evidence type="ECO:0000313" key="6">
    <source>
        <dbReference type="Proteomes" id="UP000434957"/>
    </source>
</evidence>
<dbReference type="EMBL" id="QXFU01004313">
    <property type="protein sequence ID" value="KAE8969446.1"/>
    <property type="molecule type" value="Genomic_DNA"/>
</dbReference>
<gene>
    <name evidence="3" type="ORF">PR001_g15857</name>
    <name evidence="2" type="ORF">PR002_g27428</name>
    <name evidence="4" type="ORF">PR003_g8834</name>
</gene>
<sequence>MSPKRTGKTSKQPSPAGDISDADVHDLDVSPDPCELFEGAQSISSASDAHERSSRTSDVCSERLDRLEGLLEGMAQQQTKFLANQLKTQEELKRRAVVPPTPARPPPRTHSTGRAPSRTSSARDRRMRLGSLDEPSHAAAPAPPRMLLQYQPQQQMPTPPPQQPPQPQVQTPPAAQQDVAPNDSG</sequence>
<feature type="region of interest" description="Disordered" evidence="1">
    <location>
        <begin position="1"/>
        <end position="60"/>
    </location>
</feature>
<comment type="caution">
    <text evidence="2">The sequence shown here is derived from an EMBL/GenBank/DDBJ whole genome shotgun (WGS) entry which is preliminary data.</text>
</comment>
<evidence type="ECO:0000313" key="3">
    <source>
        <dbReference type="EMBL" id="KAE9011716.1"/>
    </source>
</evidence>
<dbReference type="OrthoDB" id="10435439at2759"/>
<evidence type="ECO:0000256" key="1">
    <source>
        <dbReference type="SAM" id="MobiDB-lite"/>
    </source>
</evidence>
<dbReference type="Proteomes" id="UP000429607">
    <property type="component" value="Unassembled WGS sequence"/>
</dbReference>
<feature type="compositionally biased region" description="Pro residues" evidence="1">
    <location>
        <begin position="99"/>
        <end position="108"/>
    </location>
</feature>
<feature type="compositionally biased region" description="Low complexity" evidence="1">
    <location>
        <begin position="168"/>
        <end position="177"/>
    </location>
</feature>
<dbReference type="EMBL" id="QXFT01000447">
    <property type="protein sequence ID" value="KAE9343731.1"/>
    <property type="molecule type" value="Genomic_DNA"/>
</dbReference>
<evidence type="ECO:0000313" key="4">
    <source>
        <dbReference type="EMBL" id="KAE9343731.1"/>
    </source>
</evidence>
<reference evidence="5 7" key="1">
    <citation type="submission" date="2018-09" db="EMBL/GenBank/DDBJ databases">
        <title>Genomic investigation of the strawberry pathogen Phytophthora fragariae indicates pathogenicity is determined by transcriptional variation in three key races.</title>
        <authorList>
            <person name="Adams T.M."/>
            <person name="Armitage A.D."/>
            <person name="Sobczyk M.K."/>
            <person name="Bates H.J."/>
            <person name="Dunwell J.M."/>
            <person name="Nellist C.F."/>
            <person name="Harrison R.J."/>
        </authorList>
    </citation>
    <scope>NUCLEOTIDE SEQUENCE [LARGE SCALE GENOMIC DNA]</scope>
    <source>
        <strain evidence="3 5">SCRP249</strain>
        <strain evidence="2 7">SCRP324</strain>
        <strain evidence="4 6">SCRP333</strain>
    </source>
</reference>
<feature type="compositionally biased region" description="Low complexity" evidence="1">
    <location>
        <begin position="145"/>
        <end position="156"/>
    </location>
</feature>
<name>A0A6A3HH54_9STRA</name>
<feature type="compositionally biased region" description="Pro residues" evidence="1">
    <location>
        <begin position="157"/>
        <end position="167"/>
    </location>
</feature>
<dbReference type="Proteomes" id="UP000435112">
    <property type="component" value="Unassembled WGS sequence"/>
</dbReference>
<keyword evidence="6" id="KW-1185">Reference proteome</keyword>
<evidence type="ECO:0000313" key="2">
    <source>
        <dbReference type="EMBL" id="KAE8969446.1"/>
    </source>
</evidence>
<protein>
    <submittedName>
        <fullName evidence="2">Uncharacterized protein</fullName>
    </submittedName>
</protein>
<proteinExistence type="predicted"/>
<accession>A0A6A3HH54</accession>
<evidence type="ECO:0000313" key="7">
    <source>
        <dbReference type="Proteomes" id="UP000435112"/>
    </source>
</evidence>
<dbReference type="EMBL" id="QXFV01001216">
    <property type="protein sequence ID" value="KAE9011716.1"/>
    <property type="molecule type" value="Genomic_DNA"/>
</dbReference>
<dbReference type="Proteomes" id="UP000434957">
    <property type="component" value="Unassembled WGS sequence"/>
</dbReference>
<feature type="compositionally biased region" description="Basic and acidic residues" evidence="1">
    <location>
        <begin position="48"/>
        <end position="60"/>
    </location>
</feature>
<feature type="compositionally biased region" description="Polar residues" evidence="1">
    <location>
        <begin position="110"/>
        <end position="120"/>
    </location>
</feature>
<dbReference type="AlphaFoldDB" id="A0A6A3HH54"/>
<evidence type="ECO:0000313" key="5">
    <source>
        <dbReference type="Proteomes" id="UP000429607"/>
    </source>
</evidence>
<organism evidence="2 7">
    <name type="scientific">Phytophthora rubi</name>
    <dbReference type="NCBI Taxonomy" id="129364"/>
    <lineage>
        <taxon>Eukaryota</taxon>
        <taxon>Sar</taxon>
        <taxon>Stramenopiles</taxon>
        <taxon>Oomycota</taxon>
        <taxon>Peronosporomycetes</taxon>
        <taxon>Peronosporales</taxon>
        <taxon>Peronosporaceae</taxon>
        <taxon>Phytophthora</taxon>
    </lineage>
</organism>